<keyword evidence="3" id="KW-1185">Reference proteome</keyword>
<proteinExistence type="predicted"/>
<dbReference type="Proteomes" id="UP001054821">
    <property type="component" value="Chromosome 3"/>
</dbReference>
<evidence type="ECO:0000313" key="3">
    <source>
        <dbReference type="Proteomes" id="UP001054821"/>
    </source>
</evidence>
<reference evidence="2 3" key="1">
    <citation type="journal article" date="2022" name="G3 (Bethesda)">
        <title>Whole-genome sequence and methylome profiling of the almond [Prunus dulcis (Mill.) D.A. Webb] cultivar 'Nonpareil'.</title>
        <authorList>
            <person name="D'Amico-Willman K.M."/>
            <person name="Ouma W.Z."/>
            <person name="Meulia T."/>
            <person name="Sideli G.M."/>
            <person name="Gradziel T.M."/>
            <person name="Fresnedo-Ramirez J."/>
        </authorList>
    </citation>
    <scope>NUCLEOTIDE SEQUENCE [LARGE SCALE GENOMIC DNA]</scope>
    <source>
        <strain evidence="2">Clone GOH B32 T37-40</strain>
    </source>
</reference>
<name>A0AAD4WD56_PRUDU</name>
<accession>A0AAD4WD56</accession>
<gene>
    <name evidence="2" type="ORF">L3X38_020584</name>
</gene>
<evidence type="ECO:0000256" key="1">
    <source>
        <dbReference type="SAM" id="MobiDB-lite"/>
    </source>
</evidence>
<comment type="caution">
    <text evidence="2">The sequence shown here is derived from an EMBL/GenBank/DDBJ whole genome shotgun (WGS) entry which is preliminary data.</text>
</comment>
<protein>
    <submittedName>
        <fullName evidence="2">Uncharacterized protein</fullName>
    </submittedName>
</protein>
<sequence>MSWSLMSLSLMRRSLMSLSLMRPNEPEPDEVVVGVLAERYDEEPDEPEPDELELDEPEPDEEEPDEPEPDEEQPDEVLGFASLVDLLELHSASAIGGVYDAESFSVSKLKLRAMAFSQLTIGNSALLFLINPRPLPGLFEFVEFVDACMAVFAHIAMEAVEFVNLSSDEIDNLQFSCSNLQFVLVASFTVNRRSV</sequence>
<evidence type="ECO:0000313" key="2">
    <source>
        <dbReference type="EMBL" id="KAI5341310.1"/>
    </source>
</evidence>
<dbReference type="EMBL" id="JAJFAZ020000003">
    <property type="protein sequence ID" value="KAI5341310.1"/>
    <property type="molecule type" value="Genomic_DNA"/>
</dbReference>
<organism evidence="2 3">
    <name type="scientific">Prunus dulcis</name>
    <name type="common">Almond</name>
    <name type="synonym">Amygdalus dulcis</name>
    <dbReference type="NCBI Taxonomy" id="3755"/>
    <lineage>
        <taxon>Eukaryota</taxon>
        <taxon>Viridiplantae</taxon>
        <taxon>Streptophyta</taxon>
        <taxon>Embryophyta</taxon>
        <taxon>Tracheophyta</taxon>
        <taxon>Spermatophyta</taxon>
        <taxon>Magnoliopsida</taxon>
        <taxon>eudicotyledons</taxon>
        <taxon>Gunneridae</taxon>
        <taxon>Pentapetalae</taxon>
        <taxon>rosids</taxon>
        <taxon>fabids</taxon>
        <taxon>Rosales</taxon>
        <taxon>Rosaceae</taxon>
        <taxon>Amygdaloideae</taxon>
        <taxon>Amygdaleae</taxon>
        <taxon>Prunus</taxon>
    </lineage>
</organism>
<feature type="compositionally biased region" description="Acidic residues" evidence="1">
    <location>
        <begin position="40"/>
        <end position="74"/>
    </location>
</feature>
<dbReference type="AlphaFoldDB" id="A0AAD4WD56"/>
<feature type="region of interest" description="Disordered" evidence="1">
    <location>
        <begin position="36"/>
        <end position="74"/>
    </location>
</feature>